<dbReference type="Pfam" id="PF10604">
    <property type="entry name" value="Polyketide_cyc2"/>
    <property type="match status" value="1"/>
</dbReference>
<name>A0A7W4IVE6_9PROT</name>
<evidence type="ECO:0000313" key="1">
    <source>
        <dbReference type="EMBL" id="MBB2169717.1"/>
    </source>
</evidence>
<reference evidence="1 2" key="1">
    <citation type="submission" date="2020-04" db="EMBL/GenBank/DDBJ databases">
        <title>Description of novel Gluconacetobacter.</title>
        <authorList>
            <person name="Sombolestani A."/>
        </authorList>
    </citation>
    <scope>NUCLEOTIDE SEQUENCE [LARGE SCALE GENOMIC DNA]</scope>
    <source>
        <strain evidence="1 2">LMG 27801</strain>
    </source>
</reference>
<dbReference type="PANTHER" id="PTHR39332:SF7">
    <property type="entry name" value="SRPBCC FAMILY PROTEIN"/>
    <property type="match status" value="1"/>
</dbReference>
<accession>A0A7W4IVE6</accession>
<dbReference type="CDD" id="cd07821">
    <property type="entry name" value="PYR_PYL_RCAR_like"/>
    <property type="match status" value="1"/>
</dbReference>
<dbReference type="Gene3D" id="3.30.530.20">
    <property type="match status" value="1"/>
</dbReference>
<dbReference type="SUPFAM" id="SSF55961">
    <property type="entry name" value="Bet v1-like"/>
    <property type="match status" value="1"/>
</dbReference>
<comment type="caution">
    <text evidence="1">The sequence shown here is derived from an EMBL/GenBank/DDBJ whole genome shotgun (WGS) entry which is preliminary data.</text>
</comment>
<keyword evidence="2" id="KW-1185">Reference proteome</keyword>
<gene>
    <name evidence="1" type="ORF">HLH36_15405</name>
</gene>
<sequence>MAGITRSIEIDRPAGTVWDLIGNFDSLPLWLDQIATSVLEEDGRVRRLTTTSGAVIIERLLHFDDAAQSVTYAHVEAPDPVRDYVATMTVNALGPDRARATWHSTFIPVGISEEQAIALFATIYEGGLSALKTRLEAA</sequence>
<organism evidence="1 2">
    <name type="scientific">Gluconacetobacter aggeris</name>
    <dbReference type="NCBI Taxonomy" id="1286186"/>
    <lineage>
        <taxon>Bacteria</taxon>
        <taxon>Pseudomonadati</taxon>
        <taxon>Pseudomonadota</taxon>
        <taxon>Alphaproteobacteria</taxon>
        <taxon>Acetobacterales</taxon>
        <taxon>Acetobacteraceae</taxon>
        <taxon>Gluconacetobacter</taxon>
    </lineage>
</organism>
<dbReference type="EMBL" id="JABEQD010000012">
    <property type="protein sequence ID" value="MBB2169717.1"/>
    <property type="molecule type" value="Genomic_DNA"/>
</dbReference>
<proteinExistence type="predicted"/>
<evidence type="ECO:0000313" key="2">
    <source>
        <dbReference type="Proteomes" id="UP000559860"/>
    </source>
</evidence>
<dbReference type="Proteomes" id="UP000559860">
    <property type="component" value="Unassembled WGS sequence"/>
</dbReference>
<dbReference type="InterPro" id="IPR023393">
    <property type="entry name" value="START-like_dom_sf"/>
</dbReference>
<dbReference type="InterPro" id="IPR019587">
    <property type="entry name" value="Polyketide_cyclase/dehydratase"/>
</dbReference>
<dbReference type="AlphaFoldDB" id="A0A7W4IVE6"/>
<protein>
    <submittedName>
        <fullName evidence="1">SRPBCC family protein</fullName>
    </submittedName>
</protein>
<dbReference type="PANTHER" id="PTHR39332">
    <property type="entry name" value="BLL4707 PROTEIN"/>
    <property type="match status" value="1"/>
</dbReference>
<dbReference type="RefSeq" id="WP_182987214.1">
    <property type="nucleotide sequence ID" value="NZ_JABEQD010000012.1"/>
</dbReference>